<evidence type="ECO:0000256" key="9">
    <source>
        <dbReference type="ARBA" id="ARBA00023136"/>
    </source>
</evidence>
<keyword evidence="4 11" id="KW-0812">Transmembrane</keyword>
<dbReference type="InterPro" id="IPR003593">
    <property type="entry name" value="AAA+_ATPase"/>
</dbReference>
<feature type="transmembrane region" description="Helical" evidence="11">
    <location>
        <begin position="806"/>
        <end position="827"/>
    </location>
</feature>
<feature type="transmembrane region" description="Helical" evidence="11">
    <location>
        <begin position="1432"/>
        <end position="1455"/>
    </location>
</feature>
<keyword evidence="3" id="KW-0813">Transport</keyword>
<comment type="subcellular location">
    <subcellularLocation>
        <location evidence="1">Membrane</location>
        <topology evidence="1">Multi-pass membrane protein</topology>
    </subcellularLocation>
</comment>
<feature type="region of interest" description="Disordered" evidence="10">
    <location>
        <begin position="941"/>
        <end position="964"/>
    </location>
</feature>
<proteinExistence type="inferred from homology"/>
<reference evidence="14" key="1">
    <citation type="submission" date="2025-08" db="UniProtKB">
        <authorList>
            <consortium name="RefSeq"/>
        </authorList>
    </citation>
    <scope>IDENTIFICATION</scope>
    <source>
        <tissue evidence="14">Leaves</tissue>
    </source>
</reference>
<feature type="transmembrane region" description="Helical" evidence="11">
    <location>
        <begin position="888"/>
        <end position="914"/>
    </location>
</feature>
<dbReference type="GeneID" id="113719372"/>
<gene>
    <name evidence="14" type="primary">LOC113719372</name>
</gene>
<dbReference type="Pfam" id="PF01061">
    <property type="entry name" value="ABC2_membrane"/>
    <property type="match status" value="2"/>
</dbReference>
<comment type="similarity">
    <text evidence="2">Belongs to the ABC transporter superfamily. ABCG family. PDR (TC 3.A.1.205) subfamily.</text>
</comment>
<evidence type="ECO:0000256" key="4">
    <source>
        <dbReference type="ARBA" id="ARBA00022692"/>
    </source>
</evidence>
<keyword evidence="8 11" id="KW-1133">Transmembrane helix</keyword>
<keyword evidence="7" id="KW-0067">ATP-binding</keyword>
<feature type="transmembrane region" description="Helical" evidence="11">
    <location>
        <begin position="780"/>
        <end position="799"/>
    </location>
</feature>
<dbReference type="InterPro" id="IPR013581">
    <property type="entry name" value="PDR_assoc"/>
</dbReference>
<keyword evidence="5" id="KW-0677">Repeat</keyword>
<dbReference type="InterPro" id="IPR034003">
    <property type="entry name" value="ABCG_PDR_2"/>
</dbReference>
<dbReference type="InterPro" id="IPR034001">
    <property type="entry name" value="ABCG_PDR_1"/>
</dbReference>
<keyword evidence="13" id="KW-1185">Reference proteome</keyword>
<dbReference type="InterPro" id="IPR003439">
    <property type="entry name" value="ABC_transporter-like_ATP-bd"/>
</dbReference>
<dbReference type="Proteomes" id="UP001652660">
    <property type="component" value="Chromosome 11e"/>
</dbReference>
<evidence type="ECO:0000256" key="1">
    <source>
        <dbReference type="ARBA" id="ARBA00004141"/>
    </source>
</evidence>
<feature type="compositionally biased region" description="Polar residues" evidence="10">
    <location>
        <begin position="941"/>
        <end position="952"/>
    </location>
</feature>
<evidence type="ECO:0000313" key="14">
    <source>
        <dbReference type="RefSeq" id="XP_071927737.1"/>
    </source>
</evidence>
<evidence type="ECO:0000256" key="7">
    <source>
        <dbReference type="ARBA" id="ARBA00022840"/>
    </source>
</evidence>
<feature type="transmembrane region" description="Helical" evidence="11">
    <location>
        <begin position="1395"/>
        <end position="1420"/>
    </location>
</feature>
<evidence type="ECO:0000256" key="11">
    <source>
        <dbReference type="SAM" id="Phobius"/>
    </source>
</evidence>
<dbReference type="SMART" id="SM00382">
    <property type="entry name" value="AAA"/>
    <property type="match status" value="2"/>
</dbReference>
<dbReference type="CDD" id="cd03233">
    <property type="entry name" value="ABCG_PDR_domain1"/>
    <property type="match status" value="1"/>
</dbReference>
<feature type="transmembrane region" description="Helical" evidence="11">
    <location>
        <begin position="1349"/>
        <end position="1374"/>
    </location>
</feature>
<evidence type="ECO:0000256" key="5">
    <source>
        <dbReference type="ARBA" id="ARBA00022737"/>
    </source>
</evidence>
<dbReference type="RefSeq" id="XP_071927737.1">
    <property type="nucleotide sequence ID" value="XM_072071636.1"/>
</dbReference>
<evidence type="ECO:0000256" key="3">
    <source>
        <dbReference type="ARBA" id="ARBA00022448"/>
    </source>
</evidence>
<evidence type="ECO:0000256" key="10">
    <source>
        <dbReference type="SAM" id="MobiDB-lite"/>
    </source>
</evidence>
<feature type="compositionally biased region" description="Polar residues" evidence="10">
    <location>
        <begin position="18"/>
        <end position="32"/>
    </location>
</feature>
<feature type="transmembrane region" description="Helical" evidence="11">
    <location>
        <begin position="733"/>
        <end position="760"/>
    </location>
</feature>
<dbReference type="CDD" id="cd03232">
    <property type="entry name" value="ABCG_PDR_domain2"/>
    <property type="match status" value="1"/>
</dbReference>
<protein>
    <submittedName>
        <fullName evidence="14">Pleiotropic drug resistance protein 3-like</fullName>
    </submittedName>
</protein>
<name>A0ABM4W7H6_COFAR</name>
<feature type="transmembrane region" description="Helical" evidence="11">
    <location>
        <begin position="1319"/>
        <end position="1337"/>
    </location>
</feature>
<dbReference type="PANTHER" id="PTHR19241">
    <property type="entry name" value="ATP-BINDING CASSETTE TRANSPORTER"/>
    <property type="match status" value="1"/>
</dbReference>
<feature type="domain" description="ABC transporter" evidence="12">
    <location>
        <begin position="987"/>
        <end position="1227"/>
    </location>
</feature>
<dbReference type="InterPro" id="IPR043926">
    <property type="entry name" value="ABCG_dom"/>
</dbReference>
<evidence type="ECO:0000313" key="13">
    <source>
        <dbReference type="Proteomes" id="UP001652660"/>
    </source>
</evidence>
<feature type="domain" description="ABC transporter" evidence="12">
    <location>
        <begin position="283"/>
        <end position="561"/>
    </location>
</feature>
<evidence type="ECO:0000259" key="12">
    <source>
        <dbReference type="PROSITE" id="PS50893"/>
    </source>
</evidence>
<feature type="region of interest" description="Disordered" evidence="10">
    <location>
        <begin position="18"/>
        <end position="58"/>
    </location>
</feature>
<dbReference type="PROSITE" id="PS50893">
    <property type="entry name" value="ABC_TRANSPORTER_2"/>
    <property type="match status" value="2"/>
</dbReference>
<feature type="transmembrane region" description="Helical" evidence="11">
    <location>
        <begin position="657"/>
        <end position="678"/>
    </location>
</feature>
<dbReference type="InterPro" id="IPR013525">
    <property type="entry name" value="ABC2_TM"/>
</dbReference>
<dbReference type="Pfam" id="PF19055">
    <property type="entry name" value="ABC2_membrane_7"/>
    <property type="match status" value="2"/>
</dbReference>
<dbReference type="Pfam" id="PF08370">
    <property type="entry name" value="PDR_assoc"/>
    <property type="match status" value="1"/>
</dbReference>
<feature type="transmembrane region" description="Helical" evidence="11">
    <location>
        <begin position="1545"/>
        <end position="1564"/>
    </location>
</feature>
<dbReference type="Gene3D" id="3.40.50.300">
    <property type="entry name" value="P-loop containing nucleotide triphosphate hydrolases"/>
    <property type="match status" value="2"/>
</dbReference>
<evidence type="ECO:0000256" key="2">
    <source>
        <dbReference type="ARBA" id="ARBA00006012"/>
    </source>
</evidence>
<dbReference type="InterPro" id="IPR027417">
    <property type="entry name" value="P-loop_NTPase"/>
</dbReference>
<organism evidence="13 14">
    <name type="scientific">Coffea arabica</name>
    <name type="common">Arabian coffee</name>
    <dbReference type="NCBI Taxonomy" id="13443"/>
    <lineage>
        <taxon>Eukaryota</taxon>
        <taxon>Viridiplantae</taxon>
        <taxon>Streptophyta</taxon>
        <taxon>Embryophyta</taxon>
        <taxon>Tracheophyta</taxon>
        <taxon>Spermatophyta</taxon>
        <taxon>Magnoliopsida</taxon>
        <taxon>eudicotyledons</taxon>
        <taxon>Gunneridae</taxon>
        <taxon>Pentapetalae</taxon>
        <taxon>asterids</taxon>
        <taxon>lamiids</taxon>
        <taxon>Gentianales</taxon>
        <taxon>Rubiaceae</taxon>
        <taxon>Ixoroideae</taxon>
        <taxon>Gardenieae complex</taxon>
        <taxon>Bertiereae - Coffeeae clade</taxon>
        <taxon>Coffeeae</taxon>
        <taxon>Coffea</taxon>
    </lineage>
</organism>
<feature type="transmembrane region" description="Helical" evidence="11">
    <location>
        <begin position="1462"/>
        <end position="1482"/>
    </location>
</feature>
<dbReference type="SUPFAM" id="SSF52540">
    <property type="entry name" value="P-loop containing nucleoside triphosphate hydrolases"/>
    <property type="match status" value="2"/>
</dbReference>
<sequence>MSSAKLIVVGVSGQGRSTSELIERSSVSQSDYHPQYHHRHHDQQAVGGGGGGREGSLVSHEDDDLIRQQLMIRRASIISSSFSSSGGTGGHDDRIHRADQIVVHHDEEDHNIHAWSGNYNIQNDSTTTHNPNTNNSAAVCDHSHEEEEEEEELELPEWAAIERLPTFRRIRTSLLLLDDQTTTTATTTGESNKINNSSSQKKKVAVIDVTKLGSAQAHVFVDRLLNKIDEDNRRLLLRLQRRLHRVGLKLPTIEVRYANLSVEAECQVVRGKPLPSLWNSVKSFFPDILNPAGGHEPSAKLKILHSVSGIIKPSRMTLLLGPPGSGKTTLLLALAGKLDQNLKATGEISYNGYKINEFVPQKTSAYISQHDLHISEMTVRETLDFSARCQGIGSRAEIIAELSRREKEAGIIPEPDIDTYMKALAAEGSKPTVQIDYMLKVLGLDSCSETIVGNDLRSGISGGQKKRLTTGEIIIGPSRVLLMDEISNGLDSSTTFQVATYLQQWTHITGSTVLVSLLQPAPETFDLFDDVILMAEGKIVYHGPRTDILDFFFSCGFKCPPRKSTADFLQEVVSRKDQSQYWYHQHRPHVSVSVEEFSDVFKQSRVGKELGEQLSQPFQRSELHKNALSFYKYSVSKLELLKACTTREWLLMKRNSFVHVFKSAQLVITALISVTLFIRGRTAAHKKNDLDITHANFYTSTIFYAIIRLLCSGIAELSLTVSRLGVFYKQRDFYFYPAWAYSIPAVILKVPFSFLDAFIWTTLTYYGIGYSPEINRVFRHFLLIFLLHQVSVSIFRLLASVFRNPSVAASSALFSLVVMLLFGGFIIPKPSLPAWLRWGFWLSPITYAEIGASINEFLAPRWQKGLDSNANLGRKVLQKHGLSYGEEFYWISVGALIGFWLIFNIAFTIALHYLQAPGRSKRIISRRTLSQEGEKSNCCNISEQTKSALSSESPDELRNTNPTDSVLPFEPMAVTFENLQYFVESPKRLRDKGFKEKKLQLLQDVTGVFRPGILAALMGVSGAGKTTLMDVLSGRKTRGVIQGDIRVGGYPKVQQTYARISGYCEQIDIHSPQITIEESVMYSAWLRLPSHIGQKTKSDFVTEVLEMIELDNIKDALVGFPGLNGISAEQRKRLTIAVELVSNPTIIFMDEPTTGLDARAAAIVMRVVKNITQTRRTVVCTIHQPSIDVFEAFDELILMKKGGQIIYSGKLGQISSQLIGYFENIPGVAKIEENRNPATWMLDVTSASAEAQLGLDFACIYKASHLYQETKRLVRELRSPTAQGELRFATRFPQNGWEQLKACLWKKNLSYWRSPKYNLVRLTFVASTSLLFGALLWQKGQKINDEQDLFNMLGSLFILVQFMGIGNCSSILPFMATERSILYRERFSGMYSSWAYSLAQVIIEIPYVLVQTLMFLIITYPSIDFYLSADKLVWYFYTMFCTLLSFTYFGMLLVSLTPSFQVASVVASFCYTMFTLFSGFIIPAPKIPKWWIWCYWICPPSWSLRGLLSSQYGDIDTGILVFGERKAISSFMDNYFGYHHHNLKVVALVLACFPILFALVFAWATSNLNFQRR</sequence>
<accession>A0ABM4W7H6</accession>
<keyword evidence="9 11" id="KW-0472">Membrane</keyword>
<evidence type="ECO:0000256" key="6">
    <source>
        <dbReference type="ARBA" id="ARBA00022741"/>
    </source>
</evidence>
<dbReference type="Pfam" id="PF00005">
    <property type="entry name" value="ABC_tran"/>
    <property type="match status" value="2"/>
</dbReference>
<evidence type="ECO:0000256" key="8">
    <source>
        <dbReference type="ARBA" id="ARBA00022989"/>
    </source>
</evidence>
<keyword evidence="6" id="KW-0547">Nucleotide-binding</keyword>